<organism evidence="3 4">
    <name type="scientific">Clunio marinus</name>
    <dbReference type="NCBI Taxonomy" id="568069"/>
    <lineage>
        <taxon>Eukaryota</taxon>
        <taxon>Metazoa</taxon>
        <taxon>Ecdysozoa</taxon>
        <taxon>Arthropoda</taxon>
        <taxon>Hexapoda</taxon>
        <taxon>Insecta</taxon>
        <taxon>Pterygota</taxon>
        <taxon>Neoptera</taxon>
        <taxon>Endopterygota</taxon>
        <taxon>Diptera</taxon>
        <taxon>Nematocera</taxon>
        <taxon>Chironomoidea</taxon>
        <taxon>Chironomidae</taxon>
        <taxon>Clunio</taxon>
    </lineage>
</organism>
<proteinExistence type="predicted"/>
<feature type="coiled-coil region" evidence="1">
    <location>
        <begin position="107"/>
        <end position="134"/>
    </location>
</feature>
<dbReference type="Proteomes" id="UP000183832">
    <property type="component" value="Unassembled WGS sequence"/>
</dbReference>
<dbReference type="AlphaFoldDB" id="A0A1J1HG29"/>
<feature type="coiled-coil region" evidence="1">
    <location>
        <begin position="37"/>
        <end position="64"/>
    </location>
</feature>
<feature type="region of interest" description="Disordered" evidence="2">
    <location>
        <begin position="222"/>
        <end position="244"/>
    </location>
</feature>
<evidence type="ECO:0000256" key="2">
    <source>
        <dbReference type="SAM" id="MobiDB-lite"/>
    </source>
</evidence>
<sequence length="284" mass="33507">MHRKILTNAGCIDKFVAYEKYVQDLNDVLLNGIKFFKESETELKTSYERKIEELSKELKGYKESSFDSDYLKQMKNLLVFDDSKALEIFQTSPDEALSELRNQIRRSETISLTNKNLENKIADLTAELNLLRSQQIESFNNTVETINNRSRDLDAFGDSISIIEKLESKSKEDYEKINRIEKKVYETQKMFRKYLKYLHKYISDVVSERKKDACSKLLNKKSKDQTVDTGDSSENSLKTHHHRRNLDPFIEYQKHQQDEKNHFEKLLELTSNLRNINLNEIDQI</sequence>
<reference evidence="3 4" key="1">
    <citation type="submission" date="2015-04" db="EMBL/GenBank/DDBJ databases">
        <authorList>
            <person name="Syromyatnikov M.Y."/>
            <person name="Popov V.N."/>
        </authorList>
    </citation>
    <scope>NUCLEOTIDE SEQUENCE [LARGE SCALE GENOMIC DNA]</scope>
</reference>
<name>A0A1J1HG29_9DIPT</name>
<keyword evidence="4" id="KW-1185">Reference proteome</keyword>
<accession>A0A1J1HG29</accession>
<protein>
    <submittedName>
        <fullName evidence="3">CLUMA_CG000098, isoform A</fullName>
    </submittedName>
</protein>
<evidence type="ECO:0000313" key="3">
    <source>
        <dbReference type="EMBL" id="CRK86364.1"/>
    </source>
</evidence>
<evidence type="ECO:0000256" key="1">
    <source>
        <dbReference type="SAM" id="Coils"/>
    </source>
</evidence>
<keyword evidence="1" id="KW-0175">Coiled coil</keyword>
<feature type="compositionally biased region" description="Polar residues" evidence="2">
    <location>
        <begin position="227"/>
        <end position="236"/>
    </location>
</feature>
<gene>
    <name evidence="3" type="ORF">CLUMA_CG000098</name>
</gene>
<dbReference type="EMBL" id="CVRI01000001">
    <property type="protein sequence ID" value="CRK86364.1"/>
    <property type="molecule type" value="Genomic_DNA"/>
</dbReference>
<evidence type="ECO:0000313" key="4">
    <source>
        <dbReference type="Proteomes" id="UP000183832"/>
    </source>
</evidence>